<protein>
    <submittedName>
        <fullName evidence="4">Uncharacterized protein DUF4124</fullName>
    </submittedName>
</protein>
<dbReference type="Proteomes" id="UP000244223">
    <property type="component" value="Unassembled WGS sequence"/>
</dbReference>
<evidence type="ECO:0000256" key="2">
    <source>
        <dbReference type="SAM" id="SignalP"/>
    </source>
</evidence>
<sequence>MKKTLITISLFTSVMFNAHAGDQFFKWVDEKGVTHYSQSPPDDTTKLKTQTVNVSTRVPSDSANAITNLEKQRSAAKAKLDEDKKDSKEGVKKVGEKMAANDAPEQYKERCAKLKQDASALSDKGGRIRIQDEKGEVRTLSEEERTSKLDETNRSIKAFCEK</sequence>
<dbReference type="InterPro" id="IPR025392">
    <property type="entry name" value="DUF4124"/>
</dbReference>
<feature type="compositionally biased region" description="Polar residues" evidence="1">
    <location>
        <begin position="59"/>
        <end position="69"/>
    </location>
</feature>
<feature type="domain" description="DUF4124" evidence="3">
    <location>
        <begin position="14"/>
        <end position="59"/>
    </location>
</feature>
<evidence type="ECO:0000256" key="1">
    <source>
        <dbReference type="SAM" id="MobiDB-lite"/>
    </source>
</evidence>
<accession>A0A2T5IWC5</accession>
<evidence type="ECO:0000313" key="5">
    <source>
        <dbReference type="Proteomes" id="UP000244223"/>
    </source>
</evidence>
<dbReference type="EMBL" id="QAON01000014">
    <property type="protein sequence ID" value="PTQ88217.1"/>
    <property type="molecule type" value="Genomic_DNA"/>
</dbReference>
<dbReference type="Pfam" id="PF13511">
    <property type="entry name" value="DUF4124"/>
    <property type="match status" value="1"/>
</dbReference>
<dbReference type="AlphaFoldDB" id="A0A2T5IWC5"/>
<feature type="chain" id="PRO_5015581786" evidence="2">
    <location>
        <begin position="21"/>
        <end position="162"/>
    </location>
</feature>
<keyword evidence="5" id="KW-1185">Reference proteome</keyword>
<comment type="caution">
    <text evidence="4">The sequence shown here is derived from an EMBL/GenBank/DDBJ whole genome shotgun (WGS) entry which is preliminary data.</text>
</comment>
<feature type="compositionally biased region" description="Basic and acidic residues" evidence="1">
    <location>
        <begin position="70"/>
        <end position="96"/>
    </location>
</feature>
<feature type="signal peptide" evidence="2">
    <location>
        <begin position="1"/>
        <end position="20"/>
    </location>
</feature>
<evidence type="ECO:0000313" key="4">
    <source>
        <dbReference type="EMBL" id="PTQ88217.1"/>
    </source>
</evidence>
<evidence type="ECO:0000259" key="3">
    <source>
        <dbReference type="Pfam" id="PF13511"/>
    </source>
</evidence>
<proteinExistence type="predicted"/>
<feature type="compositionally biased region" description="Basic and acidic residues" evidence="1">
    <location>
        <begin position="124"/>
        <end position="162"/>
    </location>
</feature>
<organism evidence="4 5">
    <name type="scientific">Agitococcus lubricus</name>
    <dbReference type="NCBI Taxonomy" id="1077255"/>
    <lineage>
        <taxon>Bacteria</taxon>
        <taxon>Pseudomonadati</taxon>
        <taxon>Pseudomonadota</taxon>
        <taxon>Gammaproteobacteria</taxon>
        <taxon>Moraxellales</taxon>
        <taxon>Moraxellaceae</taxon>
        <taxon>Agitococcus</taxon>
    </lineage>
</organism>
<name>A0A2T5IWC5_9GAMM</name>
<keyword evidence="2" id="KW-0732">Signal</keyword>
<reference evidence="4 5" key="1">
    <citation type="submission" date="2018-04" db="EMBL/GenBank/DDBJ databases">
        <title>Genomic Encyclopedia of Archaeal and Bacterial Type Strains, Phase II (KMG-II): from individual species to whole genera.</title>
        <authorList>
            <person name="Goeker M."/>
        </authorList>
    </citation>
    <scope>NUCLEOTIDE SEQUENCE [LARGE SCALE GENOMIC DNA]</scope>
    <source>
        <strain evidence="4 5">DSM 5822</strain>
    </source>
</reference>
<feature type="region of interest" description="Disordered" evidence="1">
    <location>
        <begin position="59"/>
        <end position="162"/>
    </location>
</feature>
<feature type="compositionally biased region" description="Basic and acidic residues" evidence="1">
    <location>
        <begin position="105"/>
        <end position="116"/>
    </location>
</feature>
<dbReference type="RefSeq" id="WP_170106989.1">
    <property type="nucleotide sequence ID" value="NZ_QAON01000014.1"/>
</dbReference>
<gene>
    <name evidence="4" type="ORF">C8N29_11477</name>
</gene>